<name>X6LQ84_RETFI</name>
<evidence type="ECO:0000256" key="1">
    <source>
        <dbReference type="SAM" id="Phobius"/>
    </source>
</evidence>
<evidence type="ECO:0000313" key="2">
    <source>
        <dbReference type="EMBL" id="ETO02870.1"/>
    </source>
</evidence>
<feature type="transmembrane region" description="Helical" evidence="1">
    <location>
        <begin position="34"/>
        <end position="55"/>
    </location>
</feature>
<protein>
    <submittedName>
        <fullName evidence="2">Uncharacterized protein</fullName>
    </submittedName>
</protein>
<keyword evidence="1" id="KW-0812">Transmembrane</keyword>
<dbReference type="EMBL" id="ASPP01034718">
    <property type="protein sequence ID" value="ETO02870.1"/>
    <property type="molecule type" value="Genomic_DNA"/>
</dbReference>
<dbReference type="Proteomes" id="UP000023152">
    <property type="component" value="Unassembled WGS sequence"/>
</dbReference>
<dbReference type="AlphaFoldDB" id="X6LQ84"/>
<reference evidence="2 3" key="1">
    <citation type="journal article" date="2013" name="Curr. Biol.">
        <title>The Genome of the Foraminiferan Reticulomyxa filosa.</title>
        <authorList>
            <person name="Glockner G."/>
            <person name="Hulsmann N."/>
            <person name="Schleicher M."/>
            <person name="Noegel A.A."/>
            <person name="Eichinger L."/>
            <person name="Gallinger C."/>
            <person name="Pawlowski J."/>
            <person name="Sierra R."/>
            <person name="Euteneuer U."/>
            <person name="Pillet L."/>
            <person name="Moustafa A."/>
            <person name="Platzer M."/>
            <person name="Groth M."/>
            <person name="Szafranski K."/>
            <person name="Schliwa M."/>
        </authorList>
    </citation>
    <scope>NUCLEOTIDE SEQUENCE [LARGE SCALE GENOMIC DNA]</scope>
</reference>
<keyword evidence="1" id="KW-1133">Transmembrane helix</keyword>
<gene>
    <name evidence="2" type="ORF">RFI_34542</name>
</gene>
<comment type="caution">
    <text evidence="2">The sequence shown here is derived from an EMBL/GenBank/DDBJ whole genome shotgun (WGS) entry which is preliminary data.</text>
</comment>
<accession>X6LQ84</accession>
<proteinExistence type="predicted"/>
<sequence>KYSEKLLLLAFFSLVRKAKTYLKLILCNIQQEYLFVKLFFKIEMHLFFLIISILAKFQQQIVSDIWNLFDGNADETKAILILIAENTLPRILCFFLNINVNIIVASLISVFECKKGLEQKKKVKRTAILDQPILS</sequence>
<evidence type="ECO:0000313" key="3">
    <source>
        <dbReference type="Proteomes" id="UP000023152"/>
    </source>
</evidence>
<feature type="non-terminal residue" evidence="2">
    <location>
        <position position="1"/>
    </location>
</feature>
<keyword evidence="1" id="KW-0472">Membrane</keyword>
<keyword evidence="3" id="KW-1185">Reference proteome</keyword>
<feature type="transmembrane region" description="Helical" evidence="1">
    <location>
        <begin position="91"/>
        <end position="111"/>
    </location>
</feature>
<organism evidence="2 3">
    <name type="scientific">Reticulomyxa filosa</name>
    <dbReference type="NCBI Taxonomy" id="46433"/>
    <lineage>
        <taxon>Eukaryota</taxon>
        <taxon>Sar</taxon>
        <taxon>Rhizaria</taxon>
        <taxon>Retaria</taxon>
        <taxon>Foraminifera</taxon>
        <taxon>Monothalamids</taxon>
        <taxon>Reticulomyxidae</taxon>
        <taxon>Reticulomyxa</taxon>
    </lineage>
</organism>